<evidence type="ECO:0000313" key="17">
    <source>
        <dbReference type="EMBL" id="TVY75326.1"/>
    </source>
</evidence>
<dbReference type="InterPro" id="IPR015813">
    <property type="entry name" value="Pyrv/PenolPyrv_kinase-like_dom"/>
</dbReference>
<dbReference type="UniPathway" id="UPA00138"/>
<dbReference type="PANTHER" id="PTHR43030:SF1">
    <property type="entry name" value="PHOSPHOENOLPYRUVATE SYNTHASE"/>
    <property type="match status" value="1"/>
</dbReference>
<evidence type="ECO:0000256" key="11">
    <source>
        <dbReference type="ARBA" id="ARBA00022842"/>
    </source>
</evidence>
<sequence length="797" mass="87398">MSDDWTNEPLVLDFEHLARSDVGLVGGKNSSLGEMIRALGPKGIPVPPGFATSSYAYWHYVDANNIRGKIDELVDQWQSGHQTLAEIGHAIRILFLRGTWPADTAEAILSGYRDLCDKAGVDDLSVAVRSSATAEDLPDASFAGQQETYLNIQGSEALLDACRRCYASLFTDRAISYRHIKKFNHGNVALSIGIQQMVRSDIGGAGVMFSIDTESGFDKIILINAAWGLGENVVQGTVNPDEYQIFKPLLSNEKLSPILSKKLGDKAIKMVYGDKCVRTRNVPTSRAERAAYVLKDEEILQLSRWACLIEEHYSCPMDMEWARDGSSGKLYIVQARPETVQSRRDTAAFKTYTVGERGHTLTTGLSIGDKAVAGRICLLTSVSDIDKFIDGSILVTEATDPDWVPVMKRAAAIVTDYGGRTSHAAIVSRELGVPAVVGTGNATYVLHTGQDVTVSCAEGDSGLVYDGISEITTQMVHISELPSVRTKIMLNLANPSAAYRWWRLPVDGIGLARMEFVVSNSIRVHPMALIHYDHLEDEAAKKEITNLTAGYTCKPDYFVDKLASGLATLCSSVYPKPAIIRMSDFKTNEYARLIGGAEFELKEENPMIGFRGASRYYSPRYKEGFALECRAVKKVREEMGLTNAIVMIPFCRTVKEARKVLDIMEENGLKRGENGLMVYVMCEIPSNVILASSFTQHFDGFSIGSNDLAQLTLGVDRDSGELASLFNEQDEAVKWMIARAITVARREGCKIGLCGEAPSNHPEFAKFLVNAGIDSISVSPDSFVQVMKHVVASEKGL</sequence>
<dbReference type="Pfam" id="PF01326">
    <property type="entry name" value="PPDK_N"/>
    <property type="match status" value="1"/>
</dbReference>
<dbReference type="GO" id="GO:0005524">
    <property type="term" value="F:ATP binding"/>
    <property type="evidence" value="ECO:0007669"/>
    <property type="project" value="UniProtKB-KW"/>
</dbReference>
<feature type="domain" description="PEP-utilising enzyme mobile" evidence="14">
    <location>
        <begin position="390"/>
        <end position="459"/>
    </location>
</feature>
<dbReference type="PROSITE" id="PS00370">
    <property type="entry name" value="PEP_ENZYMES_PHOS_SITE"/>
    <property type="match status" value="1"/>
</dbReference>
<dbReference type="FunFam" id="3.30.470.20:FF:000017">
    <property type="entry name" value="Phosphoenolpyruvate synthase"/>
    <property type="match status" value="1"/>
</dbReference>
<keyword evidence="10" id="KW-0067">ATP-binding</keyword>
<reference evidence="17 18" key="1">
    <citation type="journal article" date="2019" name="Microbiol. Resour. Announc.">
        <title>High-quality draft genome sequence of Fusarium oxysporum f. sp. cubense strain 160527, a causal agent of Panama disease.</title>
        <authorList>
            <person name="Asai S."/>
            <person name="Ayukawa Y."/>
            <person name="Gan P."/>
            <person name="Masuda S."/>
            <person name="Komatsu K."/>
            <person name="Shirasu K."/>
            <person name="Arie T."/>
        </authorList>
    </citation>
    <scope>NUCLEOTIDE SEQUENCE [LARGE SCALE GENOMIC DNA]</scope>
    <source>
        <strain evidence="17 18">160527</strain>
    </source>
</reference>
<evidence type="ECO:0000256" key="2">
    <source>
        <dbReference type="ARBA" id="ARBA00002988"/>
    </source>
</evidence>
<comment type="caution">
    <text evidence="17">The sequence shown here is derived from an EMBL/GenBank/DDBJ whole genome shotgun (WGS) entry which is preliminary data.</text>
</comment>
<comment type="pathway">
    <text evidence="3">Carbohydrate biosynthesis; gluconeogenesis.</text>
</comment>
<evidence type="ECO:0000256" key="1">
    <source>
        <dbReference type="ARBA" id="ARBA00001946"/>
    </source>
</evidence>
<dbReference type="Pfam" id="PF00391">
    <property type="entry name" value="PEP-utilizers"/>
    <property type="match status" value="1"/>
</dbReference>
<dbReference type="InterPro" id="IPR040442">
    <property type="entry name" value="Pyrv_kinase-like_dom_sf"/>
</dbReference>
<evidence type="ECO:0000256" key="5">
    <source>
        <dbReference type="ARBA" id="ARBA00011996"/>
    </source>
</evidence>
<dbReference type="SUPFAM" id="SSF56059">
    <property type="entry name" value="Glutathione synthetase ATP-binding domain-like"/>
    <property type="match status" value="1"/>
</dbReference>
<dbReference type="Gene3D" id="3.20.20.60">
    <property type="entry name" value="Phosphoenolpyruvate-binding domains"/>
    <property type="match status" value="1"/>
</dbReference>
<dbReference type="InterPro" id="IPR018274">
    <property type="entry name" value="PEP_util_AS"/>
</dbReference>
<dbReference type="InterPro" id="IPR008279">
    <property type="entry name" value="PEP-util_enz_mobile_dom"/>
</dbReference>
<evidence type="ECO:0000259" key="16">
    <source>
        <dbReference type="Pfam" id="PF02896"/>
    </source>
</evidence>
<dbReference type="InterPro" id="IPR013815">
    <property type="entry name" value="ATP_grasp_subdomain_1"/>
</dbReference>
<gene>
    <name evidence="17" type="primary">ppsA-1</name>
    <name evidence="17" type="ORF">Focb16_v004591</name>
</gene>
<evidence type="ECO:0000256" key="12">
    <source>
        <dbReference type="ARBA" id="ARBA00033470"/>
    </source>
</evidence>
<organism evidence="17 18">
    <name type="scientific">Fusarium oxysporum f. sp. cubense</name>
    <dbReference type="NCBI Taxonomy" id="61366"/>
    <lineage>
        <taxon>Eukaryota</taxon>
        <taxon>Fungi</taxon>
        <taxon>Dikarya</taxon>
        <taxon>Ascomycota</taxon>
        <taxon>Pezizomycotina</taxon>
        <taxon>Sordariomycetes</taxon>
        <taxon>Hypocreomycetidae</taxon>
        <taxon>Hypocreales</taxon>
        <taxon>Nectriaceae</taxon>
        <taxon>Fusarium</taxon>
        <taxon>Fusarium oxysporum species complex</taxon>
    </lineage>
</organism>
<proteinExistence type="inferred from homology"/>
<evidence type="ECO:0000259" key="14">
    <source>
        <dbReference type="Pfam" id="PF00391"/>
    </source>
</evidence>
<evidence type="ECO:0000256" key="6">
    <source>
        <dbReference type="ARBA" id="ARBA00022679"/>
    </source>
</evidence>
<dbReference type="InterPro" id="IPR023151">
    <property type="entry name" value="PEP_util_CS"/>
</dbReference>
<comment type="function">
    <text evidence="2">Catalyzes the phosphorylation of pyruvate to phosphoenolpyruvate.</text>
</comment>
<keyword evidence="11" id="KW-0460">Magnesium</keyword>
<dbReference type="InterPro" id="IPR006319">
    <property type="entry name" value="PEP_synth"/>
</dbReference>
<feature type="domain" description="PEP-utilising enzyme C-terminal" evidence="16">
    <location>
        <begin position="483"/>
        <end position="792"/>
    </location>
</feature>
<dbReference type="Gene3D" id="3.30.470.20">
    <property type="entry name" value="ATP-grasp fold, B domain"/>
    <property type="match status" value="1"/>
</dbReference>
<dbReference type="AlphaFoldDB" id="A0A559LM21"/>
<dbReference type="SUPFAM" id="SSF51621">
    <property type="entry name" value="Phosphoenolpyruvate/pyruvate domain"/>
    <property type="match status" value="1"/>
</dbReference>
<evidence type="ECO:0000256" key="4">
    <source>
        <dbReference type="ARBA" id="ARBA00007837"/>
    </source>
</evidence>
<dbReference type="GO" id="GO:0006094">
    <property type="term" value="P:gluconeogenesis"/>
    <property type="evidence" value="ECO:0007669"/>
    <property type="project" value="UniProtKB-UniPathway"/>
</dbReference>
<evidence type="ECO:0000259" key="15">
    <source>
        <dbReference type="Pfam" id="PF01326"/>
    </source>
</evidence>
<feature type="domain" description="Pyruvate phosphate dikinase AMP/ATP-binding" evidence="15">
    <location>
        <begin position="23"/>
        <end position="347"/>
    </location>
</feature>
<name>A0A559LM21_FUSOC</name>
<dbReference type="NCBIfam" id="TIGR01418">
    <property type="entry name" value="PEP_synth"/>
    <property type="match status" value="1"/>
</dbReference>
<dbReference type="EC" id="2.7.9.2" evidence="5"/>
<dbReference type="PANTHER" id="PTHR43030">
    <property type="entry name" value="PHOSPHOENOLPYRUVATE SYNTHASE"/>
    <property type="match status" value="1"/>
</dbReference>
<keyword evidence="9" id="KW-0418">Kinase</keyword>
<dbReference type="Proteomes" id="UP000320707">
    <property type="component" value="Unassembled WGS sequence"/>
</dbReference>
<dbReference type="InterPro" id="IPR036637">
    <property type="entry name" value="Phosphohistidine_dom_sf"/>
</dbReference>
<evidence type="ECO:0000256" key="8">
    <source>
        <dbReference type="ARBA" id="ARBA00022741"/>
    </source>
</evidence>
<keyword evidence="17" id="KW-0670">Pyruvate</keyword>
<dbReference type="Gene3D" id="3.50.30.10">
    <property type="entry name" value="Phosphohistidine domain"/>
    <property type="match status" value="1"/>
</dbReference>
<dbReference type="GO" id="GO:0008986">
    <property type="term" value="F:pyruvate, water dikinase activity"/>
    <property type="evidence" value="ECO:0007669"/>
    <property type="project" value="UniProtKB-EC"/>
</dbReference>
<dbReference type="Gene3D" id="3.30.1490.20">
    <property type="entry name" value="ATP-grasp fold, A domain"/>
    <property type="match status" value="1"/>
</dbReference>
<dbReference type="FunFam" id="3.30.1490.20:FF:000010">
    <property type="entry name" value="Phosphoenolpyruvate synthase"/>
    <property type="match status" value="1"/>
</dbReference>
<evidence type="ECO:0000256" key="13">
    <source>
        <dbReference type="ARBA" id="ARBA00047700"/>
    </source>
</evidence>
<evidence type="ECO:0000256" key="7">
    <source>
        <dbReference type="ARBA" id="ARBA00022723"/>
    </source>
</evidence>
<dbReference type="PROSITE" id="PS00742">
    <property type="entry name" value="PEP_ENZYMES_2"/>
    <property type="match status" value="1"/>
</dbReference>
<keyword evidence="8" id="KW-0547">Nucleotide-binding</keyword>
<dbReference type="EMBL" id="SRMI01000003">
    <property type="protein sequence ID" value="TVY75326.1"/>
    <property type="molecule type" value="Genomic_DNA"/>
</dbReference>
<accession>A0A559LM21</accession>
<evidence type="ECO:0000256" key="3">
    <source>
        <dbReference type="ARBA" id="ARBA00004742"/>
    </source>
</evidence>
<dbReference type="InterPro" id="IPR000121">
    <property type="entry name" value="PEP_util_C"/>
</dbReference>
<dbReference type="GO" id="GO:0046872">
    <property type="term" value="F:metal ion binding"/>
    <property type="evidence" value="ECO:0007669"/>
    <property type="project" value="UniProtKB-KW"/>
</dbReference>
<dbReference type="Pfam" id="PF02896">
    <property type="entry name" value="PEP-utilizers_C"/>
    <property type="match status" value="1"/>
</dbReference>
<keyword evidence="6" id="KW-0808">Transferase</keyword>
<evidence type="ECO:0000256" key="9">
    <source>
        <dbReference type="ARBA" id="ARBA00022777"/>
    </source>
</evidence>
<evidence type="ECO:0000313" key="18">
    <source>
        <dbReference type="Proteomes" id="UP000320707"/>
    </source>
</evidence>
<dbReference type="SUPFAM" id="SSF52009">
    <property type="entry name" value="Phosphohistidine domain"/>
    <property type="match status" value="1"/>
</dbReference>
<comment type="cofactor">
    <cofactor evidence="1">
        <name>Mg(2+)</name>
        <dbReference type="ChEBI" id="CHEBI:18420"/>
    </cofactor>
</comment>
<comment type="catalytic activity">
    <reaction evidence="13">
        <text>pyruvate + ATP + H2O = phosphoenolpyruvate + AMP + phosphate + 2 H(+)</text>
        <dbReference type="Rhea" id="RHEA:11364"/>
        <dbReference type="ChEBI" id="CHEBI:15361"/>
        <dbReference type="ChEBI" id="CHEBI:15377"/>
        <dbReference type="ChEBI" id="CHEBI:15378"/>
        <dbReference type="ChEBI" id="CHEBI:30616"/>
        <dbReference type="ChEBI" id="CHEBI:43474"/>
        <dbReference type="ChEBI" id="CHEBI:58702"/>
        <dbReference type="ChEBI" id="CHEBI:456215"/>
        <dbReference type="EC" id="2.7.9.2"/>
    </reaction>
</comment>
<dbReference type="NCBIfam" id="NF005057">
    <property type="entry name" value="PRK06464.1"/>
    <property type="match status" value="1"/>
</dbReference>
<dbReference type="PIRSF" id="PIRSF000854">
    <property type="entry name" value="PEP_synthase"/>
    <property type="match status" value="1"/>
</dbReference>
<protein>
    <recommendedName>
        <fullName evidence="5">pyruvate, water dikinase</fullName>
        <ecNumber evidence="5">2.7.9.2</ecNumber>
    </recommendedName>
    <alternativeName>
        <fullName evidence="12">Pyruvate, water dikinase</fullName>
    </alternativeName>
</protein>
<evidence type="ECO:0000256" key="10">
    <source>
        <dbReference type="ARBA" id="ARBA00022840"/>
    </source>
</evidence>
<comment type="similarity">
    <text evidence="4">Belongs to the PEP-utilizing enzyme family.</text>
</comment>
<dbReference type="InterPro" id="IPR002192">
    <property type="entry name" value="PPDK_AMP/ATP-bd"/>
</dbReference>
<keyword evidence="7" id="KW-0479">Metal-binding</keyword>